<dbReference type="GO" id="GO:0046854">
    <property type="term" value="P:phosphatidylinositol phosphate biosynthetic process"/>
    <property type="evidence" value="ECO:0007669"/>
    <property type="project" value="InterPro"/>
</dbReference>
<comment type="catalytic activity">
    <reaction evidence="1 8">
        <text>a myo-inositol phosphate + H2O = myo-inositol + phosphate</text>
        <dbReference type="Rhea" id="RHEA:24056"/>
        <dbReference type="ChEBI" id="CHEBI:15377"/>
        <dbReference type="ChEBI" id="CHEBI:17268"/>
        <dbReference type="ChEBI" id="CHEBI:43474"/>
        <dbReference type="ChEBI" id="CHEBI:84139"/>
        <dbReference type="EC" id="3.1.3.25"/>
    </reaction>
</comment>
<dbReference type="FunFam" id="3.40.190.80:FF:000002">
    <property type="entry name" value="Inositol-1-monophosphatase"/>
    <property type="match status" value="1"/>
</dbReference>
<dbReference type="AlphaFoldDB" id="B9L9R0"/>
<dbReference type="InterPro" id="IPR020552">
    <property type="entry name" value="Inositol_monoPase_Li-sen"/>
</dbReference>
<reference evidence="9 10" key="1">
    <citation type="journal article" date="2009" name="PLoS Genet.">
        <title>Adaptations to submarine hydrothermal environments exemplified by the genome of Nautilia profundicola.</title>
        <authorList>
            <person name="Campbell B.J."/>
            <person name="Smith J.L."/>
            <person name="Hanson T.E."/>
            <person name="Klotz M.G."/>
            <person name="Stein L.Y."/>
            <person name="Lee C.K."/>
            <person name="Wu D."/>
            <person name="Robinson J.M."/>
            <person name="Khouri H.M."/>
            <person name="Eisen J.A."/>
            <person name="Cary S.C."/>
        </authorList>
    </citation>
    <scope>NUCLEOTIDE SEQUENCE [LARGE SCALE GENOMIC DNA]</scope>
    <source>
        <strain evidence="10">ATCC BAA-1463 / DSM 18972 / AmH</strain>
    </source>
</reference>
<feature type="binding site" evidence="7">
    <location>
        <position position="80"/>
    </location>
    <ligand>
        <name>Mg(2+)</name>
        <dbReference type="ChEBI" id="CHEBI:18420"/>
        <label>1</label>
        <note>catalytic</note>
    </ligand>
</feature>
<evidence type="ECO:0000256" key="5">
    <source>
        <dbReference type="ARBA" id="ARBA00022801"/>
    </source>
</evidence>
<comment type="similarity">
    <text evidence="3 8">Belongs to the inositol monophosphatase superfamily.</text>
</comment>
<dbReference type="GO" id="GO:0006020">
    <property type="term" value="P:inositol metabolic process"/>
    <property type="evidence" value="ECO:0007669"/>
    <property type="project" value="TreeGrafter"/>
</dbReference>
<comment type="cofactor">
    <cofactor evidence="2 7 8">
        <name>Mg(2+)</name>
        <dbReference type="ChEBI" id="CHEBI:18420"/>
    </cofactor>
</comment>
<keyword evidence="6 7" id="KW-0460">Magnesium</keyword>
<dbReference type="PANTHER" id="PTHR20854:SF4">
    <property type="entry name" value="INOSITOL-1-MONOPHOSPHATASE-RELATED"/>
    <property type="match status" value="1"/>
</dbReference>
<protein>
    <recommendedName>
        <fullName evidence="8">Inositol-1-monophosphatase</fullName>
        <ecNumber evidence="8">3.1.3.25</ecNumber>
    </recommendedName>
</protein>
<dbReference type="Gene3D" id="3.30.540.10">
    <property type="entry name" value="Fructose-1,6-Bisphosphatase, subunit A, domain 1"/>
    <property type="match status" value="1"/>
</dbReference>
<sequence>MRIKEFEEFKEIIIKAGEIFKEGFYSSKEITLKGKKDLVTEYDVKIEEFLKEKFKNFGYSIIAEESVKDEFNNSIIIDPIDGTTNFAHQIPHCAISIGVYENKKPNFAFVYNPILNEFYTAIAGEGAYKNGVKIQVSRNDYFQRALIATGFPYSSADNTDDLDLVIRRLHKILPKCQDIRRLGSAALDLCYVAEGKYEGFYEINLKPWDVSAGMLIVKEAGGKISNDRGEKYDMFKDKCIVASNSLIHTQLVDLLSSDK</sequence>
<evidence type="ECO:0000256" key="1">
    <source>
        <dbReference type="ARBA" id="ARBA00001033"/>
    </source>
</evidence>
<evidence type="ECO:0000256" key="2">
    <source>
        <dbReference type="ARBA" id="ARBA00001946"/>
    </source>
</evidence>
<dbReference type="SUPFAM" id="SSF56655">
    <property type="entry name" value="Carbohydrate phosphatase"/>
    <property type="match status" value="1"/>
</dbReference>
<dbReference type="InterPro" id="IPR000760">
    <property type="entry name" value="Inositol_monophosphatase-like"/>
</dbReference>
<dbReference type="HOGENOM" id="CLU_044118_0_2_7"/>
<feature type="binding site" evidence="7">
    <location>
        <position position="78"/>
    </location>
    <ligand>
        <name>Mg(2+)</name>
        <dbReference type="ChEBI" id="CHEBI:18420"/>
        <label>1</label>
        <note>catalytic</note>
    </ligand>
</feature>
<dbReference type="EMBL" id="CP001279">
    <property type="protein sequence ID" value="ACM92219.1"/>
    <property type="molecule type" value="Genomic_DNA"/>
</dbReference>
<evidence type="ECO:0000313" key="9">
    <source>
        <dbReference type="EMBL" id="ACM92219.1"/>
    </source>
</evidence>
<proteinExistence type="inferred from homology"/>
<dbReference type="PANTHER" id="PTHR20854">
    <property type="entry name" value="INOSITOL MONOPHOSPHATASE"/>
    <property type="match status" value="1"/>
</dbReference>
<keyword evidence="10" id="KW-1185">Reference proteome</keyword>
<feature type="binding site" evidence="7">
    <location>
        <position position="64"/>
    </location>
    <ligand>
        <name>Mg(2+)</name>
        <dbReference type="ChEBI" id="CHEBI:18420"/>
        <label>1</label>
        <note>catalytic</note>
    </ligand>
</feature>
<dbReference type="PRINTS" id="PR00378">
    <property type="entry name" value="LIIMPHPHTASE"/>
</dbReference>
<evidence type="ECO:0000313" key="10">
    <source>
        <dbReference type="Proteomes" id="UP000000448"/>
    </source>
</evidence>
<feature type="binding site" evidence="7">
    <location>
        <position position="81"/>
    </location>
    <ligand>
        <name>Mg(2+)</name>
        <dbReference type="ChEBI" id="CHEBI:18420"/>
        <label>1</label>
        <note>catalytic</note>
    </ligand>
</feature>
<dbReference type="eggNOG" id="COG0483">
    <property type="taxonomic scope" value="Bacteria"/>
</dbReference>
<dbReference type="CDD" id="cd01639">
    <property type="entry name" value="IMPase"/>
    <property type="match status" value="1"/>
</dbReference>
<dbReference type="GO" id="GO:0007165">
    <property type="term" value="P:signal transduction"/>
    <property type="evidence" value="ECO:0007669"/>
    <property type="project" value="TreeGrafter"/>
</dbReference>
<evidence type="ECO:0000256" key="7">
    <source>
        <dbReference type="PIRSR" id="PIRSR600760-2"/>
    </source>
</evidence>
<keyword evidence="4 7" id="KW-0479">Metal-binding</keyword>
<feature type="binding site" evidence="7">
    <location>
        <position position="209"/>
    </location>
    <ligand>
        <name>Mg(2+)</name>
        <dbReference type="ChEBI" id="CHEBI:18420"/>
        <label>1</label>
        <note>catalytic</note>
    </ligand>
</feature>
<dbReference type="EC" id="3.1.3.25" evidence="8"/>
<dbReference type="Pfam" id="PF00459">
    <property type="entry name" value="Inositol_P"/>
    <property type="match status" value="1"/>
</dbReference>
<name>B9L9R0_NAUPA</name>
<dbReference type="STRING" id="598659.NAMH_0966"/>
<accession>B9L9R0</accession>
<dbReference type="Proteomes" id="UP000000448">
    <property type="component" value="Chromosome"/>
</dbReference>
<dbReference type="GO" id="GO:0046872">
    <property type="term" value="F:metal ion binding"/>
    <property type="evidence" value="ECO:0007669"/>
    <property type="project" value="UniProtKB-KW"/>
</dbReference>
<evidence type="ECO:0000256" key="8">
    <source>
        <dbReference type="RuleBase" id="RU364068"/>
    </source>
</evidence>
<dbReference type="KEGG" id="nam:NAMH_0966"/>
<organism evidence="9 10">
    <name type="scientific">Nautilia profundicola (strain ATCC BAA-1463 / DSM 18972 / AmH)</name>
    <dbReference type="NCBI Taxonomy" id="598659"/>
    <lineage>
        <taxon>Bacteria</taxon>
        <taxon>Pseudomonadati</taxon>
        <taxon>Campylobacterota</taxon>
        <taxon>Epsilonproteobacteria</taxon>
        <taxon>Nautiliales</taxon>
        <taxon>Nautiliaceae</taxon>
        <taxon>Nautilia</taxon>
    </lineage>
</organism>
<evidence type="ECO:0000256" key="4">
    <source>
        <dbReference type="ARBA" id="ARBA00022723"/>
    </source>
</evidence>
<evidence type="ECO:0000256" key="6">
    <source>
        <dbReference type="ARBA" id="ARBA00022842"/>
    </source>
</evidence>
<dbReference type="InterPro" id="IPR033942">
    <property type="entry name" value="IMPase"/>
</dbReference>
<dbReference type="RefSeq" id="WP_012663591.1">
    <property type="nucleotide sequence ID" value="NC_012115.1"/>
</dbReference>
<evidence type="ECO:0000256" key="3">
    <source>
        <dbReference type="ARBA" id="ARBA00009759"/>
    </source>
</evidence>
<dbReference type="Gene3D" id="3.40.190.80">
    <property type="match status" value="1"/>
</dbReference>
<dbReference type="GO" id="GO:0008934">
    <property type="term" value="F:inositol monophosphate 1-phosphatase activity"/>
    <property type="evidence" value="ECO:0007669"/>
    <property type="project" value="InterPro"/>
</dbReference>
<gene>
    <name evidence="9" type="ordered locus">NAMH_0966</name>
</gene>
<dbReference type="PRINTS" id="PR00377">
    <property type="entry name" value="IMPHPHTASES"/>
</dbReference>
<keyword evidence="5 8" id="KW-0378">Hydrolase</keyword>